<dbReference type="OrthoDB" id="9796575at2"/>
<evidence type="ECO:0000313" key="3">
    <source>
        <dbReference type="EMBL" id="QEI06311.1"/>
    </source>
</evidence>
<sequence length="148" mass="16266">MTVQPDGGAAGRRATRGSISQSGSVWVSALTDPAVRNVAQPDVDAPALLVSLCYVWPEGSWTQSVRMPPGAVVAQAVWLSGFLTEFPNIDLSTGGIGIFGQLCGPYEVLEDGDRLEVYRALHFDPQESRFRRVQHKLKQQRREKFGPR</sequence>
<dbReference type="PANTHER" id="PTHR37483">
    <property type="entry name" value="UPF0125 PROTEIN RATB"/>
    <property type="match status" value="1"/>
</dbReference>
<name>A0A5C0B0E8_9BURK</name>
<dbReference type="Proteomes" id="UP000325161">
    <property type="component" value="Chromosome"/>
</dbReference>
<dbReference type="InterPro" id="IPR005346">
    <property type="entry name" value="RnfH"/>
</dbReference>
<evidence type="ECO:0000256" key="2">
    <source>
        <dbReference type="HAMAP-Rule" id="MF_00460"/>
    </source>
</evidence>
<dbReference type="Pfam" id="PF03658">
    <property type="entry name" value="Ub-RnfH"/>
    <property type="match status" value="1"/>
</dbReference>
<dbReference type="RefSeq" id="WP_148814794.1">
    <property type="nucleotide sequence ID" value="NZ_CP043046.1"/>
</dbReference>
<evidence type="ECO:0000313" key="4">
    <source>
        <dbReference type="Proteomes" id="UP000325161"/>
    </source>
</evidence>
<dbReference type="InterPro" id="IPR016155">
    <property type="entry name" value="Mopterin_synth/thiamin_S_b"/>
</dbReference>
<dbReference type="KEGG" id="pacr:FXN63_11065"/>
<keyword evidence="4" id="KW-1185">Reference proteome</keyword>
<protein>
    <recommendedName>
        <fullName evidence="2">UPF0125 protein FXN63_11065</fullName>
    </recommendedName>
</protein>
<dbReference type="HAMAP" id="MF_00460">
    <property type="entry name" value="UPF0125_RnfH"/>
    <property type="match status" value="1"/>
</dbReference>
<evidence type="ECO:0000256" key="1">
    <source>
        <dbReference type="ARBA" id="ARBA00010645"/>
    </source>
</evidence>
<gene>
    <name evidence="3" type="ORF">FXN63_11065</name>
</gene>
<dbReference type="InterPro" id="IPR037021">
    <property type="entry name" value="RnfH_sf"/>
</dbReference>
<organism evidence="3 4">
    <name type="scientific">Pigmentiphaga aceris</name>
    <dbReference type="NCBI Taxonomy" id="1940612"/>
    <lineage>
        <taxon>Bacteria</taxon>
        <taxon>Pseudomonadati</taxon>
        <taxon>Pseudomonadota</taxon>
        <taxon>Betaproteobacteria</taxon>
        <taxon>Burkholderiales</taxon>
        <taxon>Alcaligenaceae</taxon>
        <taxon>Pigmentiphaga</taxon>
    </lineage>
</organism>
<accession>A0A5C0B0E8</accession>
<dbReference type="PANTHER" id="PTHR37483:SF1">
    <property type="entry name" value="UPF0125 PROTEIN RATB"/>
    <property type="match status" value="1"/>
</dbReference>
<dbReference type="EMBL" id="CP043046">
    <property type="protein sequence ID" value="QEI06311.1"/>
    <property type="molecule type" value="Genomic_DNA"/>
</dbReference>
<dbReference type="Gene3D" id="3.10.20.280">
    <property type="entry name" value="RnfH-like"/>
    <property type="match status" value="1"/>
</dbReference>
<proteinExistence type="inferred from homology"/>
<dbReference type="AlphaFoldDB" id="A0A5C0B0E8"/>
<dbReference type="SUPFAM" id="SSF54285">
    <property type="entry name" value="MoaD/ThiS"/>
    <property type="match status" value="1"/>
</dbReference>
<comment type="similarity">
    <text evidence="1 2">Belongs to the UPF0125 (RnfH) family.</text>
</comment>
<reference evidence="3 4" key="1">
    <citation type="submission" date="2019-08" db="EMBL/GenBank/DDBJ databases">
        <title>Amphibian skin-associated Pigmentiphaga: genome sequence and occurrence across geography and hosts.</title>
        <authorList>
            <person name="Bletz M.C."/>
            <person name="Bunk B."/>
            <person name="Sproeer C."/>
            <person name="Biwer P."/>
            <person name="Reiter S."/>
            <person name="Rabemananjara F.C.E."/>
            <person name="Schulz S."/>
            <person name="Overmann J."/>
            <person name="Vences M."/>
        </authorList>
    </citation>
    <scope>NUCLEOTIDE SEQUENCE [LARGE SCALE GENOMIC DNA]</scope>
    <source>
        <strain evidence="3 4">Mada1488</strain>
    </source>
</reference>